<comment type="catalytic activity">
    <reaction evidence="22">
        <text>octadecanoyl-CoA + H2O = octadecanoate + CoA + H(+)</text>
        <dbReference type="Rhea" id="RHEA:30139"/>
        <dbReference type="ChEBI" id="CHEBI:15377"/>
        <dbReference type="ChEBI" id="CHEBI:15378"/>
        <dbReference type="ChEBI" id="CHEBI:25629"/>
        <dbReference type="ChEBI" id="CHEBI:57287"/>
        <dbReference type="ChEBI" id="CHEBI:57394"/>
    </reaction>
    <physiologicalReaction direction="left-to-right" evidence="22">
        <dbReference type="Rhea" id="RHEA:30140"/>
    </physiologicalReaction>
</comment>
<comment type="subunit">
    <text evidence="3">Homotetramer.</text>
</comment>
<evidence type="ECO:0000256" key="23">
    <source>
        <dbReference type="ARBA" id="ARBA00051737"/>
    </source>
</evidence>
<comment type="catalytic activity">
    <reaction evidence="23">
        <text>(3R)-3-hydroxybutanoyl-CoA + H2O = (R)-3-hydroxybutanoate + CoA + H(+)</text>
        <dbReference type="Rhea" id="RHEA:65204"/>
        <dbReference type="ChEBI" id="CHEBI:10983"/>
        <dbReference type="ChEBI" id="CHEBI:15377"/>
        <dbReference type="ChEBI" id="CHEBI:15378"/>
        <dbReference type="ChEBI" id="CHEBI:57287"/>
        <dbReference type="ChEBI" id="CHEBI:57315"/>
    </reaction>
    <physiologicalReaction direction="left-to-right" evidence="23">
        <dbReference type="Rhea" id="RHEA:65205"/>
    </physiologicalReaction>
</comment>
<dbReference type="Gene3D" id="2.40.160.210">
    <property type="entry name" value="Acyl-CoA thioesterase, double hotdog domain"/>
    <property type="match status" value="1"/>
</dbReference>
<evidence type="ECO:0000256" key="20">
    <source>
        <dbReference type="ARBA" id="ARBA00050943"/>
    </source>
</evidence>
<keyword evidence="5" id="KW-0443">Lipid metabolism</keyword>
<dbReference type="CDD" id="cd03444">
    <property type="entry name" value="Thioesterase_II_repeat1"/>
    <property type="match status" value="1"/>
</dbReference>
<keyword evidence="33" id="KW-1185">Reference proteome</keyword>
<evidence type="ECO:0000256" key="12">
    <source>
        <dbReference type="ARBA" id="ARBA00050199"/>
    </source>
</evidence>
<organism evidence="32 33">
    <name type="scientific">Rouxiella aceris</name>
    <dbReference type="NCBI Taxonomy" id="2703884"/>
    <lineage>
        <taxon>Bacteria</taxon>
        <taxon>Pseudomonadati</taxon>
        <taxon>Pseudomonadota</taxon>
        <taxon>Gammaproteobacteria</taxon>
        <taxon>Enterobacterales</taxon>
        <taxon>Yersiniaceae</taxon>
        <taxon>Rouxiella</taxon>
    </lineage>
</organism>
<dbReference type="AlphaFoldDB" id="A0A848MEM4"/>
<dbReference type="GO" id="GO:0005829">
    <property type="term" value="C:cytosol"/>
    <property type="evidence" value="ECO:0007669"/>
    <property type="project" value="TreeGrafter"/>
</dbReference>
<evidence type="ECO:0000313" key="32">
    <source>
        <dbReference type="EMBL" id="NMP26135.1"/>
    </source>
</evidence>
<evidence type="ECO:0000256" key="13">
    <source>
        <dbReference type="ARBA" id="ARBA00050380"/>
    </source>
</evidence>
<reference evidence="32 33" key="2">
    <citation type="submission" date="2020-06" db="EMBL/GenBank/DDBJ databases">
        <title>Polyphasic characterization of a Rahnella strain isolated from tree sap.</title>
        <authorList>
            <person name="Kim I.S."/>
        </authorList>
    </citation>
    <scope>NUCLEOTIDE SEQUENCE [LARGE SCALE GENOMIC DNA]</scope>
    <source>
        <strain evidence="32 33">SAP-1</strain>
    </source>
</reference>
<reference evidence="32 33" key="1">
    <citation type="submission" date="2020-01" db="EMBL/GenBank/DDBJ databases">
        <authorList>
            <person name="Lee S.D."/>
        </authorList>
    </citation>
    <scope>NUCLEOTIDE SEQUENCE [LARGE SCALE GENOMIC DNA]</scope>
    <source>
        <strain evidence="32 33">SAP-1</strain>
    </source>
</reference>
<evidence type="ECO:0000259" key="30">
    <source>
        <dbReference type="Pfam" id="PF02551"/>
    </source>
</evidence>
<evidence type="ECO:0000256" key="29">
    <source>
        <dbReference type="ARBA" id="ARBA00079653"/>
    </source>
</evidence>
<evidence type="ECO:0000256" key="27">
    <source>
        <dbReference type="ARBA" id="ARBA00055321"/>
    </source>
</evidence>
<comment type="catalytic activity">
    <reaction evidence="16">
        <text>3-hydroxydodecanoyl-CoA + H2O = 3-hydroxydodecanoate + CoA + H(+)</text>
        <dbReference type="Rhea" id="RHEA:65232"/>
        <dbReference type="ChEBI" id="CHEBI:15377"/>
        <dbReference type="ChEBI" id="CHEBI:15378"/>
        <dbReference type="ChEBI" id="CHEBI:57287"/>
        <dbReference type="ChEBI" id="CHEBI:76616"/>
        <dbReference type="ChEBI" id="CHEBI:156383"/>
    </reaction>
    <physiologicalReaction direction="left-to-right" evidence="16">
        <dbReference type="Rhea" id="RHEA:65233"/>
    </physiologicalReaction>
</comment>
<comment type="catalytic activity">
    <reaction evidence="10">
        <text>dodecanoyl-CoA + H2O = dodecanoate + CoA + H(+)</text>
        <dbReference type="Rhea" id="RHEA:30135"/>
        <dbReference type="ChEBI" id="CHEBI:15377"/>
        <dbReference type="ChEBI" id="CHEBI:15378"/>
        <dbReference type="ChEBI" id="CHEBI:18262"/>
        <dbReference type="ChEBI" id="CHEBI:57287"/>
        <dbReference type="ChEBI" id="CHEBI:57375"/>
    </reaction>
    <physiologicalReaction direction="left-to-right" evidence="10">
        <dbReference type="Rhea" id="RHEA:30136"/>
    </physiologicalReaction>
</comment>
<dbReference type="NCBIfam" id="NF007817">
    <property type="entry name" value="PRK10526.1"/>
    <property type="match status" value="1"/>
</dbReference>
<comment type="catalytic activity">
    <reaction evidence="14">
        <text>(3E,5Z)-tetradecadienoyl-CoA + H2O = (3E,5Z)-tetradecadienoate + CoA + H(+)</text>
        <dbReference type="Rhea" id="RHEA:55044"/>
        <dbReference type="ChEBI" id="CHEBI:15377"/>
        <dbReference type="ChEBI" id="CHEBI:15378"/>
        <dbReference type="ChEBI" id="CHEBI:57287"/>
        <dbReference type="ChEBI" id="CHEBI:71586"/>
        <dbReference type="ChEBI" id="CHEBI:71590"/>
    </reaction>
    <physiologicalReaction direction="left-to-right" evidence="14">
        <dbReference type="Rhea" id="RHEA:55045"/>
    </physiologicalReaction>
</comment>
<evidence type="ECO:0000256" key="26">
    <source>
        <dbReference type="ARBA" id="ARBA00052691"/>
    </source>
</evidence>
<comment type="similarity">
    <text evidence="2">Belongs to the C/M/P thioester hydrolase family.</text>
</comment>
<comment type="catalytic activity">
    <reaction evidence="25">
        <text>(3S)-3-hydroxybutanoyl-CoA + H2O = (S)-3-hydroxybutanoate + CoA + H(+)</text>
        <dbReference type="Rhea" id="RHEA:65208"/>
        <dbReference type="ChEBI" id="CHEBI:11047"/>
        <dbReference type="ChEBI" id="CHEBI:15377"/>
        <dbReference type="ChEBI" id="CHEBI:15378"/>
        <dbReference type="ChEBI" id="CHEBI:57287"/>
        <dbReference type="ChEBI" id="CHEBI:57316"/>
    </reaction>
    <physiologicalReaction direction="left-to-right" evidence="25">
        <dbReference type="Rhea" id="RHEA:65209"/>
    </physiologicalReaction>
</comment>
<evidence type="ECO:0000256" key="17">
    <source>
        <dbReference type="ARBA" id="ARBA00050803"/>
    </source>
</evidence>
<dbReference type="NCBIfam" id="TIGR00189">
    <property type="entry name" value="tesB"/>
    <property type="match status" value="1"/>
</dbReference>
<dbReference type="Proteomes" id="UP000585363">
    <property type="component" value="Unassembled WGS sequence"/>
</dbReference>
<evidence type="ECO:0000256" key="2">
    <source>
        <dbReference type="ARBA" id="ARBA00006538"/>
    </source>
</evidence>
<dbReference type="Pfam" id="PF13622">
    <property type="entry name" value="4HBT_3"/>
    <property type="match status" value="1"/>
</dbReference>
<dbReference type="PANTHER" id="PTHR11066:SF34">
    <property type="entry name" value="ACYL-COENZYME A THIOESTERASE 8"/>
    <property type="match status" value="1"/>
</dbReference>
<comment type="catalytic activity">
    <reaction evidence="17">
        <text>(3S)-3-hydroxypentanoyl-CoA + H2O = (3S)-3-hydroxypentanoate + CoA + H(+)</text>
        <dbReference type="Rhea" id="RHEA:55096"/>
        <dbReference type="ChEBI" id="CHEBI:15377"/>
        <dbReference type="ChEBI" id="CHEBI:15378"/>
        <dbReference type="ChEBI" id="CHEBI:57287"/>
        <dbReference type="ChEBI" id="CHEBI:138607"/>
        <dbReference type="ChEBI" id="CHEBI:138608"/>
    </reaction>
    <physiologicalReaction direction="left-to-right" evidence="17">
        <dbReference type="Rhea" id="RHEA:55097"/>
    </physiologicalReaction>
</comment>
<evidence type="ECO:0000259" key="31">
    <source>
        <dbReference type="Pfam" id="PF13622"/>
    </source>
</evidence>
<accession>A0A848MEM4</accession>
<dbReference type="GO" id="GO:0047617">
    <property type="term" value="F:fatty acyl-CoA hydrolase activity"/>
    <property type="evidence" value="ECO:0007669"/>
    <property type="project" value="UniProtKB-EC"/>
</dbReference>
<evidence type="ECO:0000256" key="16">
    <source>
        <dbReference type="ARBA" id="ARBA00050660"/>
    </source>
</evidence>
<evidence type="ECO:0000256" key="14">
    <source>
        <dbReference type="ARBA" id="ARBA00050558"/>
    </source>
</evidence>
<evidence type="ECO:0000256" key="5">
    <source>
        <dbReference type="ARBA" id="ARBA00023098"/>
    </source>
</evidence>
<feature type="domain" description="Acyl-CoA thioesterase-like N-terminal HotDog" evidence="31">
    <location>
        <begin position="33"/>
        <end position="109"/>
    </location>
</feature>
<evidence type="ECO:0000256" key="9">
    <source>
        <dbReference type="ARBA" id="ARBA00047969"/>
    </source>
</evidence>
<evidence type="ECO:0000256" key="4">
    <source>
        <dbReference type="ARBA" id="ARBA00022801"/>
    </source>
</evidence>
<evidence type="ECO:0000256" key="8">
    <source>
        <dbReference type="ARBA" id="ARBA00047588"/>
    </source>
</evidence>
<dbReference type="GO" id="GO:0006637">
    <property type="term" value="P:acyl-CoA metabolic process"/>
    <property type="evidence" value="ECO:0007669"/>
    <property type="project" value="InterPro"/>
</dbReference>
<evidence type="ECO:0000256" key="28">
    <source>
        <dbReference type="ARBA" id="ARBA00071120"/>
    </source>
</evidence>
<dbReference type="InterPro" id="IPR025652">
    <property type="entry name" value="TesB_C"/>
</dbReference>
<evidence type="ECO:0000256" key="15">
    <source>
        <dbReference type="ARBA" id="ARBA00050629"/>
    </source>
</evidence>
<evidence type="ECO:0000313" key="33">
    <source>
        <dbReference type="Proteomes" id="UP000585363"/>
    </source>
</evidence>
<dbReference type="InterPro" id="IPR049449">
    <property type="entry name" value="TesB_ACOT8-like_N"/>
</dbReference>
<dbReference type="PANTHER" id="PTHR11066">
    <property type="entry name" value="ACYL-COA THIOESTERASE"/>
    <property type="match status" value="1"/>
</dbReference>
<evidence type="ECO:0000256" key="18">
    <source>
        <dbReference type="ARBA" id="ARBA00050810"/>
    </source>
</evidence>
<evidence type="ECO:0000256" key="19">
    <source>
        <dbReference type="ARBA" id="ARBA00050889"/>
    </source>
</evidence>
<protein>
    <recommendedName>
        <fullName evidence="28">Acyl-CoA thioesterase 2</fullName>
        <ecNumber evidence="7">3.1.2.20</ecNumber>
    </recommendedName>
    <alternativeName>
        <fullName evidence="29">Thioesterase II</fullName>
    </alternativeName>
</protein>
<comment type="catalytic activity">
    <reaction evidence="18">
        <text>pentanoyl-CoA + H2O = pentanoate + CoA + H(+)</text>
        <dbReference type="Rhea" id="RHEA:55052"/>
        <dbReference type="ChEBI" id="CHEBI:15377"/>
        <dbReference type="ChEBI" id="CHEBI:15378"/>
        <dbReference type="ChEBI" id="CHEBI:31011"/>
        <dbReference type="ChEBI" id="CHEBI:57287"/>
        <dbReference type="ChEBI" id="CHEBI:57389"/>
    </reaction>
    <physiologicalReaction direction="left-to-right" evidence="18">
        <dbReference type="Rhea" id="RHEA:55053"/>
    </physiologicalReaction>
</comment>
<dbReference type="SUPFAM" id="SSF54637">
    <property type="entry name" value="Thioesterase/thiol ester dehydrase-isomerase"/>
    <property type="match status" value="2"/>
</dbReference>
<gene>
    <name evidence="32" type="primary">tesB</name>
    <name evidence="32" type="ORF">GW590_04510</name>
</gene>
<name>A0A848MEM4_9GAMM</name>
<keyword evidence="4 32" id="KW-0378">Hydrolase</keyword>
<dbReference type="Pfam" id="PF02551">
    <property type="entry name" value="Acyl_CoA_thio"/>
    <property type="match status" value="1"/>
</dbReference>
<comment type="catalytic activity">
    <reaction evidence="1">
        <text>butanoyl-CoA + H2O = butanoate + CoA + H(+)</text>
        <dbReference type="Rhea" id="RHEA:40111"/>
        <dbReference type="ChEBI" id="CHEBI:15377"/>
        <dbReference type="ChEBI" id="CHEBI:15378"/>
        <dbReference type="ChEBI" id="CHEBI:17968"/>
        <dbReference type="ChEBI" id="CHEBI:57287"/>
        <dbReference type="ChEBI" id="CHEBI:57371"/>
    </reaction>
    <physiologicalReaction direction="left-to-right" evidence="1">
        <dbReference type="Rhea" id="RHEA:40112"/>
    </physiologicalReaction>
</comment>
<evidence type="ECO:0000256" key="22">
    <source>
        <dbReference type="ARBA" id="ARBA00051478"/>
    </source>
</evidence>
<dbReference type="EC" id="3.1.2.20" evidence="7"/>
<comment type="catalytic activity">
    <reaction evidence="21">
        <text>3-oxododecanoyl-CoA + H2O = 3-oxododecanoate + CoA + H(+)</text>
        <dbReference type="Rhea" id="RHEA:65216"/>
        <dbReference type="ChEBI" id="CHEBI:15377"/>
        <dbReference type="ChEBI" id="CHEBI:15378"/>
        <dbReference type="ChEBI" id="CHEBI:29743"/>
        <dbReference type="ChEBI" id="CHEBI:57287"/>
        <dbReference type="ChEBI" id="CHEBI:62615"/>
    </reaction>
    <physiologicalReaction direction="left-to-right" evidence="21">
        <dbReference type="Rhea" id="RHEA:65217"/>
    </physiologicalReaction>
</comment>
<comment type="catalytic activity">
    <reaction evidence="9">
        <text>decanoyl-CoA + H2O = decanoate + CoA + H(+)</text>
        <dbReference type="Rhea" id="RHEA:40059"/>
        <dbReference type="ChEBI" id="CHEBI:15377"/>
        <dbReference type="ChEBI" id="CHEBI:15378"/>
        <dbReference type="ChEBI" id="CHEBI:27689"/>
        <dbReference type="ChEBI" id="CHEBI:57287"/>
        <dbReference type="ChEBI" id="CHEBI:61430"/>
    </reaction>
    <physiologicalReaction direction="left-to-right" evidence="9">
        <dbReference type="Rhea" id="RHEA:40060"/>
    </physiologicalReaction>
</comment>
<comment type="catalytic activity">
    <reaction evidence="26">
        <text>hexadecanoyl-CoA + H2O = hexadecanoate + CoA + H(+)</text>
        <dbReference type="Rhea" id="RHEA:16645"/>
        <dbReference type="ChEBI" id="CHEBI:7896"/>
        <dbReference type="ChEBI" id="CHEBI:15377"/>
        <dbReference type="ChEBI" id="CHEBI:15378"/>
        <dbReference type="ChEBI" id="CHEBI:57287"/>
        <dbReference type="ChEBI" id="CHEBI:57379"/>
    </reaction>
    <physiologicalReaction direction="left-to-right" evidence="26">
        <dbReference type="Rhea" id="RHEA:16646"/>
    </physiologicalReaction>
</comment>
<comment type="function">
    <text evidence="27">Thioesterase that has relatively broad substrate specificity, hydrolyzing primarily medium- and long-chain acyl-CoA substrates to free fatty acids and CoA. Functions in the thioesterase-dependent pathway of beta-oxidation of oleate and conjugated linoleate ((9Z,11E)-octadecadienoate or CLA), which provides all energy and carbon precursors required for the growth of E.coli. Thus, supports growth on oleate or conjugated linoleate as the sole source of carbon by hydrolyzing 3,5-tetradecadienoyl-CoA, the terminal metabolite of oleate beta-oxidation via the alternative thioesterase-dependent pathway, and 3,5-dodecadienoyl-CoA, the end product of CLA beta-oxidation, respectively. Seems to be involved in 3-hydroxyalkanoate production in E.coli.</text>
</comment>
<sequence length="288" mass="32543">MSQALQNLLDLLNLEKIEEGLFRGQSEDLGLRQVFGGQVVGQALYAAKQTVPTDRGIHSFHSYFLRPGDSAKPIVYDVEILRDGNSFSARRVKAVQNGKPIFYMTASFQSQEPGFEHQNTMPDVPAPETLLSESDIAKNLGHLIPEKVREKFIGQKPIEMRPVKFHNPLQGQKEEPQRAVWFRANGAMPDDLRIHQYLLGYASDFNFLPTALQPHGIGFLEPGMQVATIDHSMWFHRPFRMDEWLLYSVESTSASGARGFVRGQFYTREGILVASTVQEGVIRQRQTP</sequence>
<dbReference type="RefSeq" id="WP_169401832.1">
    <property type="nucleotide sequence ID" value="NZ_JAADJU010000002.1"/>
</dbReference>
<comment type="catalytic activity">
    <reaction evidence="20">
        <text>a fatty acyl-CoA + H2O = a fatty acid + CoA + H(+)</text>
        <dbReference type="Rhea" id="RHEA:16781"/>
        <dbReference type="ChEBI" id="CHEBI:15377"/>
        <dbReference type="ChEBI" id="CHEBI:15378"/>
        <dbReference type="ChEBI" id="CHEBI:28868"/>
        <dbReference type="ChEBI" id="CHEBI:57287"/>
        <dbReference type="ChEBI" id="CHEBI:77636"/>
        <dbReference type="EC" id="3.1.2.20"/>
    </reaction>
    <physiologicalReaction direction="left-to-right" evidence="20">
        <dbReference type="Rhea" id="RHEA:16782"/>
    </physiologicalReaction>
</comment>
<evidence type="ECO:0000256" key="1">
    <source>
        <dbReference type="ARBA" id="ARBA00000295"/>
    </source>
</evidence>
<evidence type="ECO:0000256" key="21">
    <source>
        <dbReference type="ARBA" id="ARBA00051093"/>
    </source>
</evidence>
<dbReference type="FunFam" id="2.40.160.210:FF:000001">
    <property type="entry name" value="Acyl-CoA thioesterase II"/>
    <property type="match status" value="1"/>
</dbReference>
<comment type="catalytic activity">
    <reaction evidence="11">
        <text>tetradecanoyl-CoA + H2O = tetradecanoate + CoA + H(+)</text>
        <dbReference type="Rhea" id="RHEA:40119"/>
        <dbReference type="ChEBI" id="CHEBI:15377"/>
        <dbReference type="ChEBI" id="CHEBI:15378"/>
        <dbReference type="ChEBI" id="CHEBI:30807"/>
        <dbReference type="ChEBI" id="CHEBI:57287"/>
        <dbReference type="ChEBI" id="CHEBI:57385"/>
    </reaction>
    <physiologicalReaction direction="left-to-right" evidence="11">
        <dbReference type="Rhea" id="RHEA:40120"/>
    </physiologicalReaction>
</comment>
<dbReference type="GO" id="GO:0009062">
    <property type="term" value="P:fatty acid catabolic process"/>
    <property type="evidence" value="ECO:0007669"/>
    <property type="project" value="TreeGrafter"/>
</dbReference>
<evidence type="ECO:0000256" key="10">
    <source>
        <dbReference type="ARBA" id="ARBA00048074"/>
    </source>
</evidence>
<dbReference type="InterPro" id="IPR029069">
    <property type="entry name" value="HotDog_dom_sf"/>
</dbReference>
<evidence type="ECO:0000256" key="11">
    <source>
        <dbReference type="ARBA" id="ARBA00048180"/>
    </source>
</evidence>
<comment type="catalytic activity">
    <reaction evidence="15">
        <text>(2E)-dodecenoyl-CoA + H2O = (2E)-dodecenoate + CoA + H(+)</text>
        <dbReference type="Rhea" id="RHEA:65212"/>
        <dbReference type="ChEBI" id="CHEBI:15377"/>
        <dbReference type="ChEBI" id="CHEBI:15378"/>
        <dbReference type="ChEBI" id="CHEBI:57287"/>
        <dbReference type="ChEBI" id="CHEBI:57330"/>
        <dbReference type="ChEBI" id="CHEBI:84274"/>
    </reaction>
    <physiologicalReaction direction="left-to-right" evidence="15">
        <dbReference type="Rhea" id="RHEA:65213"/>
    </physiologicalReaction>
</comment>
<evidence type="ECO:0000256" key="7">
    <source>
        <dbReference type="ARBA" id="ARBA00038894"/>
    </source>
</evidence>
<evidence type="ECO:0000256" key="24">
    <source>
        <dbReference type="ARBA" id="ARBA00051978"/>
    </source>
</evidence>
<dbReference type="CDD" id="cd03445">
    <property type="entry name" value="Thioesterase_II_repeat2"/>
    <property type="match status" value="1"/>
</dbReference>
<comment type="caution">
    <text evidence="32">The sequence shown here is derived from an EMBL/GenBank/DDBJ whole genome shotgun (WGS) entry which is preliminary data.</text>
</comment>
<evidence type="ECO:0000256" key="6">
    <source>
        <dbReference type="ARBA" id="ARBA00037002"/>
    </source>
</evidence>
<comment type="catalytic activity">
    <reaction evidence="13">
        <text>4-methylpentanoyl-CoA + H2O = 4-methylpentanoate + CoA + H(+)</text>
        <dbReference type="Rhea" id="RHEA:55064"/>
        <dbReference type="ChEBI" id="CHEBI:15377"/>
        <dbReference type="ChEBI" id="CHEBI:15378"/>
        <dbReference type="ChEBI" id="CHEBI:57287"/>
        <dbReference type="ChEBI" id="CHEBI:74904"/>
        <dbReference type="ChEBI" id="CHEBI:131445"/>
    </reaction>
    <physiologicalReaction direction="left-to-right" evidence="13">
        <dbReference type="Rhea" id="RHEA:55065"/>
    </physiologicalReaction>
</comment>
<comment type="catalytic activity">
    <reaction evidence="8">
        <text>octanoyl-CoA + H2O = octanoate + CoA + H(+)</text>
        <dbReference type="Rhea" id="RHEA:30143"/>
        <dbReference type="ChEBI" id="CHEBI:15377"/>
        <dbReference type="ChEBI" id="CHEBI:15378"/>
        <dbReference type="ChEBI" id="CHEBI:25646"/>
        <dbReference type="ChEBI" id="CHEBI:57287"/>
        <dbReference type="ChEBI" id="CHEBI:57386"/>
    </reaction>
    <physiologicalReaction direction="left-to-right" evidence="8">
        <dbReference type="Rhea" id="RHEA:30144"/>
    </physiologicalReaction>
</comment>
<comment type="catalytic activity">
    <reaction evidence="24">
        <text>(3R)-3-hydroxypentanoyl-CoA + H2O = (3R)-3-hydroxypentanoate + CoA + H(+)</text>
        <dbReference type="Rhea" id="RHEA:55084"/>
        <dbReference type="ChEBI" id="CHEBI:15377"/>
        <dbReference type="ChEBI" id="CHEBI:15378"/>
        <dbReference type="ChEBI" id="CHEBI:57287"/>
        <dbReference type="ChEBI" id="CHEBI:138587"/>
        <dbReference type="ChEBI" id="CHEBI:138588"/>
    </reaction>
    <physiologicalReaction direction="left-to-right" evidence="24">
        <dbReference type="Rhea" id="RHEA:55085"/>
    </physiologicalReaction>
</comment>
<dbReference type="EMBL" id="JAADJU010000002">
    <property type="protein sequence ID" value="NMP26135.1"/>
    <property type="molecule type" value="Genomic_DNA"/>
</dbReference>
<proteinExistence type="inferred from homology"/>
<feature type="domain" description="Acyl-CoA thioesterase 2 C-terminal" evidence="30">
    <location>
        <begin position="149"/>
        <end position="281"/>
    </location>
</feature>
<comment type="catalytic activity">
    <reaction evidence="12">
        <text>hexanoyl-CoA + H2O = hexanoate + CoA + H(+)</text>
        <dbReference type="Rhea" id="RHEA:40115"/>
        <dbReference type="ChEBI" id="CHEBI:15377"/>
        <dbReference type="ChEBI" id="CHEBI:15378"/>
        <dbReference type="ChEBI" id="CHEBI:17120"/>
        <dbReference type="ChEBI" id="CHEBI:57287"/>
        <dbReference type="ChEBI" id="CHEBI:62620"/>
    </reaction>
    <physiologicalReaction direction="left-to-right" evidence="12">
        <dbReference type="Rhea" id="RHEA:40116"/>
    </physiologicalReaction>
</comment>
<evidence type="ECO:0000256" key="3">
    <source>
        <dbReference type="ARBA" id="ARBA00011881"/>
    </source>
</evidence>
<dbReference type="InterPro" id="IPR042171">
    <property type="entry name" value="Acyl-CoA_hotdog"/>
</dbReference>
<dbReference type="InterPro" id="IPR003703">
    <property type="entry name" value="Acyl_CoA_thio"/>
</dbReference>
<comment type="catalytic activity">
    <reaction evidence="19">
        <text>(3Z,5E)-dodecadienoyl-CoA + H2O = (3Z,5E)-dodecadienoate + CoA + H(+)</text>
        <dbReference type="Rhea" id="RHEA:65172"/>
        <dbReference type="ChEBI" id="CHEBI:15377"/>
        <dbReference type="ChEBI" id="CHEBI:15378"/>
        <dbReference type="ChEBI" id="CHEBI:57287"/>
        <dbReference type="ChEBI" id="CHEBI:156333"/>
        <dbReference type="ChEBI" id="CHEBI:156334"/>
    </reaction>
    <physiologicalReaction direction="left-to-right" evidence="19">
        <dbReference type="Rhea" id="RHEA:65173"/>
    </physiologicalReaction>
</comment>
<evidence type="ECO:0000256" key="25">
    <source>
        <dbReference type="ARBA" id="ARBA00052191"/>
    </source>
</evidence>
<comment type="catalytic activity">
    <reaction evidence="6">
        <text>(9Z)-octadecenoyl-CoA + H2O = (9Z)-octadecenoate + CoA + H(+)</text>
        <dbReference type="Rhea" id="RHEA:40139"/>
        <dbReference type="ChEBI" id="CHEBI:15377"/>
        <dbReference type="ChEBI" id="CHEBI:15378"/>
        <dbReference type="ChEBI" id="CHEBI:30823"/>
        <dbReference type="ChEBI" id="CHEBI:57287"/>
        <dbReference type="ChEBI" id="CHEBI:57387"/>
    </reaction>
    <physiologicalReaction direction="left-to-right" evidence="6">
        <dbReference type="Rhea" id="RHEA:40140"/>
    </physiologicalReaction>
</comment>